<evidence type="ECO:0000256" key="6">
    <source>
        <dbReference type="ARBA" id="ARBA00023158"/>
    </source>
</evidence>
<evidence type="ECO:0000313" key="14">
    <source>
        <dbReference type="EMBL" id="AJP06346.1"/>
    </source>
</evidence>
<dbReference type="Pfam" id="PF24823">
    <property type="entry name" value="PH_RDR2"/>
    <property type="match status" value="1"/>
</dbReference>
<dbReference type="EC" id="2.7.7.48" evidence="8"/>
<dbReference type="Pfam" id="PF26253">
    <property type="entry name" value="RdRP_head"/>
    <property type="match status" value="1"/>
</dbReference>
<dbReference type="Pfam" id="PF26250">
    <property type="entry name" value="RRM_RdRP1_2"/>
    <property type="match status" value="1"/>
</dbReference>
<accession>A0A0K0M7C0</accession>
<dbReference type="InterPro" id="IPR007855">
    <property type="entry name" value="RDRP"/>
</dbReference>
<dbReference type="InterPro" id="IPR057590">
    <property type="entry name" value="PH_RDR1/2-like"/>
</dbReference>
<dbReference type="InterPro" id="IPR057596">
    <property type="entry name" value="RDRP_core"/>
</dbReference>
<keyword evidence="3 8" id="KW-0808">Transferase</keyword>
<sequence length="1123" mass="127990">MGGCTVKVSSIPLAVIAKELVEFMEGIVGRDSVYACEIRTERANWKSRGFGWVQFDNADAAKEVCRLSQLGLLLFQKDRLIACSTEKDIVPRPTYCVHGAELLVGCRVFHNVLCVLWSASDVVAEFALEREKIDFFVSEGGVEYKLEVGFRDIVQSYACILKERRTDAILVQLQSAPKCFQKVEVQKLSPECGEDRYKFCKEDIEFQWVRTTDFSAFCSIGQATSFCIELPSTVELAHIIESMPYHEEMEDEITLENGTSFFPFAHMVPSLNAPEDVNLSYQIYFQISSLIHYGILSGPTLSREFFDLLQNDKTPDLHIRLALAELHKFKTTCFEPEIWLRNQLNKLRNSEKRLKSATISTDRAIMKFHRALVTPSKVYFLGPELNVSNRVTRHFAEYIDDFLRVSFVDEDWNKLHSNALTSKLEYGFLAKRQRTKVYDRILSILKDGIVVGKKKFEFLAFSASQLRENSLWMFSPNDKVTADSIRKWMGDFDNIRNVAKCAARMGQSFSSSRQTSNVQEHEVLIIPDIEVSTDGIKYCFSDGIGKISLPLAKQIAYKCGLSTIAPPSAFQIRYGGYKGVVAIDPTSYHKLSLRPSMHKFNSKNTILDVLNWSRFLPAFLNREIITLLSTLGVPDQNFECLQKKTMVHLDQIMISSDMALDTLQIMSSGDDHKTLIEMLSGGYSPNTEPYLSMMLQAFREYQLLELRTKCRIFVPKGRVLIGCLDETGTLNYGEVFIQVSKANTKIYDDGLSASGFIDRDKTYILQGKVVVAKNPCLHPGDIRVLHAVNVPGLDHEYMVDCLVFPQKGERPHPYECSGSDLDGDLYFVSWDELLIPPEQDSPMDYVGRQPIKLDHDVTIKDLSNAFLIQEIQEYFVNYMLNDSLGVIANAHVVYADRDPLKARSQKCQLLARLHSKAVDFAKTGVPAEMPLSLIPKEFPDFMEKGNKPMYISSGILGKLYRAIKDSSKEIPCASMSTREDAHKAYDNDLKVEGFEEFIDNALTQKSWYDSKLGALMEYYGVQSEAEILSGNIIHFSKFFDKEKKRYGDIKEKVMVAVRALRNEARAWFQETCRVHRKDSALACAWYHVTYHPDYWTEVHFISFPWVVYDVLLNVKKFNHLKKG</sequence>
<dbReference type="PANTHER" id="PTHR23079:SF5">
    <property type="entry name" value="RNA-DEPENDENT RNA POLYMERASE 2"/>
    <property type="match status" value="1"/>
</dbReference>
<dbReference type="Pfam" id="PF05183">
    <property type="entry name" value="RdRP"/>
    <property type="match status" value="1"/>
</dbReference>
<dbReference type="InterPro" id="IPR035979">
    <property type="entry name" value="RBD_domain_sf"/>
</dbReference>
<proteinExistence type="evidence at transcript level"/>
<organism evidence="14">
    <name type="scientific">Pinus tabuliformis</name>
    <name type="common">Chinese red pine</name>
    <name type="synonym">Pinus leucosperma</name>
    <dbReference type="NCBI Taxonomy" id="88731"/>
    <lineage>
        <taxon>Eukaryota</taxon>
        <taxon>Viridiplantae</taxon>
        <taxon>Streptophyta</taxon>
        <taxon>Embryophyta</taxon>
        <taxon>Tracheophyta</taxon>
        <taxon>Spermatophyta</taxon>
        <taxon>Pinopsida</taxon>
        <taxon>Pinidae</taxon>
        <taxon>Conifers I</taxon>
        <taxon>Pinales</taxon>
        <taxon>Pinaceae</taxon>
        <taxon>Pinus</taxon>
        <taxon>Pinus subgen. Pinus</taxon>
    </lineage>
</organism>
<feature type="domain" description="RDRP core" evidence="9">
    <location>
        <begin position="373"/>
        <end position="963"/>
    </location>
</feature>
<protein>
    <recommendedName>
        <fullName evidence="8">RNA-dependent RNA polymerase</fullName>
        <ecNumber evidence="8">2.7.7.48</ecNumber>
    </recommendedName>
</protein>
<dbReference type="EMBL" id="KJ711101">
    <property type="protein sequence ID" value="AJP06346.1"/>
    <property type="molecule type" value="mRNA"/>
</dbReference>
<dbReference type="AlphaFoldDB" id="A0A0K0M7C0"/>
<dbReference type="GO" id="GO:0030422">
    <property type="term" value="P:siRNA processing"/>
    <property type="evidence" value="ECO:0007669"/>
    <property type="project" value="TreeGrafter"/>
</dbReference>
<keyword evidence="4 8" id="KW-0548">Nucleotidyltransferase</keyword>
<dbReference type="Gene3D" id="3.30.70.330">
    <property type="match status" value="1"/>
</dbReference>
<evidence type="ECO:0000256" key="5">
    <source>
        <dbReference type="ARBA" id="ARBA00022884"/>
    </source>
</evidence>
<name>A0A0K0M7C0_PINTB</name>
<feature type="domain" description="RDR1/2-like RRM" evidence="11">
    <location>
        <begin position="5"/>
        <end position="85"/>
    </location>
</feature>
<comment type="function">
    <text evidence="8">Probably involved in the RNA silencing pathway and required for the generation of small interfering RNAs (siRNAs).</text>
</comment>
<dbReference type="InterPro" id="IPR058752">
    <property type="entry name" value="RDRP_C_head"/>
</dbReference>
<dbReference type="GO" id="GO:0003723">
    <property type="term" value="F:RNA binding"/>
    <property type="evidence" value="ECO:0007669"/>
    <property type="project" value="UniProtKB-KW"/>
</dbReference>
<evidence type="ECO:0000256" key="4">
    <source>
        <dbReference type="ARBA" id="ARBA00022695"/>
    </source>
</evidence>
<dbReference type="InterPro" id="IPR058763">
    <property type="entry name" value="RRM_RDR1/2-like"/>
</dbReference>
<evidence type="ECO:0000259" key="12">
    <source>
        <dbReference type="Pfam" id="PF26252"/>
    </source>
</evidence>
<comment type="catalytic activity">
    <reaction evidence="7 8">
        <text>RNA(n) + a ribonucleoside 5'-triphosphate = RNA(n+1) + diphosphate</text>
        <dbReference type="Rhea" id="RHEA:21248"/>
        <dbReference type="Rhea" id="RHEA-COMP:14527"/>
        <dbReference type="Rhea" id="RHEA-COMP:17342"/>
        <dbReference type="ChEBI" id="CHEBI:33019"/>
        <dbReference type="ChEBI" id="CHEBI:61557"/>
        <dbReference type="ChEBI" id="CHEBI:140395"/>
        <dbReference type="EC" id="2.7.7.48"/>
    </reaction>
</comment>
<comment type="similarity">
    <text evidence="1 8">Belongs to the RdRP family.</text>
</comment>
<feature type="domain" description="RDR1/2-like PH-like" evidence="10">
    <location>
        <begin position="102"/>
        <end position="253"/>
    </location>
</feature>
<dbReference type="CDD" id="cd00590">
    <property type="entry name" value="RRM_SF"/>
    <property type="match status" value="1"/>
</dbReference>
<evidence type="ECO:0000256" key="1">
    <source>
        <dbReference type="ARBA" id="ARBA00005762"/>
    </source>
</evidence>
<feature type="domain" description="RDRP helical" evidence="12">
    <location>
        <begin position="269"/>
        <end position="356"/>
    </location>
</feature>
<reference evidence="14" key="1">
    <citation type="submission" date="2014-04" db="EMBL/GenBank/DDBJ databases">
        <title>The genes involved in the male and female cone development in Pinus tabuliformis.</title>
        <authorList>
            <person name="Niu S."/>
            <person name="Li W."/>
            <person name="Chen X."/>
        </authorList>
    </citation>
    <scope>NUCLEOTIDE SEQUENCE</scope>
</reference>
<keyword evidence="6 8" id="KW-0943">RNA-mediated gene silencing</keyword>
<dbReference type="PANTHER" id="PTHR23079">
    <property type="entry name" value="RNA-DEPENDENT RNA POLYMERASE"/>
    <property type="match status" value="1"/>
</dbReference>
<evidence type="ECO:0000259" key="11">
    <source>
        <dbReference type="Pfam" id="PF26250"/>
    </source>
</evidence>
<evidence type="ECO:0000259" key="10">
    <source>
        <dbReference type="Pfam" id="PF24823"/>
    </source>
</evidence>
<evidence type="ECO:0000259" key="13">
    <source>
        <dbReference type="Pfam" id="PF26253"/>
    </source>
</evidence>
<feature type="domain" description="RDRP C-terminal head" evidence="13">
    <location>
        <begin position="984"/>
        <end position="1121"/>
    </location>
</feature>
<evidence type="ECO:0000256" key="2">
    <source>
        <dbReference type="ARBA" id="ARBA00022484"/>
    </source>
</evidence>
<dbReference type="InterPro" id="IPR012677">
    <property type="entry name" value="Nucleotide-bd_a/b_plait_sf"/>
</dbReference>
<dbReference type="GO" id="GO:0003968">
    <property type="term" value="F:RNA-directed RNA polymerase activity"/>
    <property type="evidence" value="ECO:0007669"/>
    <property type="project" value="UniProtKB-KW"/>
</dbReference>
<keyword evidence="2 8" id="KW-0696">RNA-directed RNA polymerase</keyword>
<evidence type="ECO:0000256" key="3">
    <source>
        <dbReference type="ARBA" id="ARBA00022679"/>
    </source>
</evidence>
<dbReference type="GO" id="GO:0031380">
    <property type="term" value="C:nuclear RNA-directed RNA polymerase complex"/>
    <property type="evidence" value="ECO:0007669"/>
    <property type="project" value="TreeGrafter"/>
</dbReference>
<dbReference type="InterPro" id="IPR058751">
    <property type="entry name" value="RDRP_helical"/>
</dbReference>
<evidence type="ECO:0000256" key="8">
    <source>
        <dbReference type="RuleBase" id="RU363098"/>
    </source>
</evidence>
<keyword evidence="5 8" id="KW-0694">RNA-binding</keyword>
<evidence type="ECO:0000256" key="7">
    <source>
        <dbReference type="ARBA" id="ARBA00048744"/>
    </source>
</evidence>
<dbReference type="Pfam" id="PF26252">
    <property type="entry name" value="RdRP_helical"/>
    <property type="match status" value="1"/>
</dbReference>
<dbReference type="SUPFAM" id="SSF54928">
    <property type="entry name" value="RNA-binding domain, RBD"/>
    <property type="match status" value="1"/>
</dbReference>
<evidence type="ECO:0000259" key="9">
    <source>
        <dbReference type="Pfam" id="PF05183"/>
    </source>
</evidence>